<keyword evidence="3" id="KW-1185">Reference proteome</keyword>
<proteinExistence type="predicted"/>
<protein>
    <submittedName>
        <fullName evidence="2">Uncharacterized protein</fullName>
    </submittedName>
</protein>
<sequence>MPKFLGIIDKTKMEDQRKLHNDEMLWPGHVRKVRGVDPRAGTQLLYPQEVPPHTQMWGDRIIIVSRQVDGFKFWKARLLILEETFKCTAPRTICGFRFDKRNKREYFTFWFAGLSPVFVTIGLIFAIGAFIARILQLNAAQEANRFASIAAVSTDSAAGTQYLSGQVDCCCLTMAYNNETSTAVVLDAGRETSSLVQATIPSASPGSPHEKILSIKSTISIICISSTAAEPTVTTLLSADQPKTSTTCSLP</sequence>
<comment type="caution">
    <text evidence="2">The sequence shown here is derived from an EMBL/GenBank/DDBJ whole genome shotgun (WGS) entry which is preliminary data.</text>
</comment>
<evidence type="ECO:0000313" key="3">
    <source>
        <dbReference type="Proteomes" id="UP001322138"/>
    </source>
</evidence>
<evidence type="ECO:0000313" key="2">
    <source>
        <dbReference type="EMBL" id="KAK4640736.1"/>
    </source>
</evidence>
<organism evidence="2 3">
    <name type="scientific">Podospora bellae-mahoneyi</name>
    <dbReference type="NCBI Taxonomy" id="2093777"/>
    <lineage>
        <taxon>Eukaryota</taxon>
        <taxon>Fungi</taxon>
        <taxon>Dikarya</taxon>
        <taxon>Ascomycota</taxon>
        <taxon>Pezizomycotina</taxon>
        <taxon>Sordariomycetes</taxon>
        <taxon>Sordariomycetidae</taxon>
        <taxon>Sordariales</taxon>
        <taxon>Podosporaceae</taxon>
        <taxon>Podospora</taxon>
    </lineage>
</organism>
<dbReference type="GeneID" id="87892372"/>
<gene>
    <name evidence="2" type="ORF">QC761_0095010</name>
</gene>
<keyword evidence="1" id="KW-0472">Membrane</keyword>
<accession>A0ABR0F9S2</accession>
<keyword evidence="1" id="KW-1133">Transmembrane helix</keyword>
<keyword evidence="1" id="KW-0812">Transmembrane</keyword>
<dbReference type="Proteomes" id="UP001322138">
    <property type="component" value="Unassembled WGS sequence"/>
</dbReference>
<dbReference type="EMBL" id="JAFFGZ010000008">
    <property type="protein sequence ID" value="KAK4640736.1"/>
    <property type="molecule type" value="Genomic_DNA"/>
</dbReference>
<evidence type="ECO:0000256" key="1">
    <source>
        <dbReference type="SAM" id="Phobius"/>
    </source>
</evidence>
<dbReference type="RefSeq" id="XP_062729712.1">
    <property type="nucleotide sequence ID" value="XM_062873012.1"/>
</dbReference>
<name>A0ABR0F9S2_9PEZI</name>
<reference evidence="2 3" key="1">
    <citation type="journal article" date="2023" name="bioRxiv">
        <title>High-quality genome assemblies of four members of thePodospora anserinaspecies complex.</title>
        <authorList>
            <person name="Ament-Velasquez S.L."/>
            <person name="Vogan A.A."/>
            <person name="Wallerman O."/>
            <person name="Hartmann F."/>
            <person name="Gautier V."/>
            <person name="Silar P."/>
            <person name="Giraud T."/>
            <person name="Johannesson H."/>
        </authorList>
    </citation>
    <scope>NUCLEOTIDE SEQUENCE [LARGE SCALE GENOMIC DNA]</scope>
    <source>
        <strain evidence="2 3">CBS 112042</strain>
    </source>
</reference>
<feature type="transmembrane region" description="Helical" evidence="1">
    <location>
        <begin position="107"/>
        <end position="132"/>
    </location>
</feature>